<keyword evidence="3" id="KW-0804">Transcription</keyword>
<name>A0A914DPV8_9BILA</name>
<reference evidence="7" key="1">
    <citation type="submission" date="2022-11" db="UniProtKB">
        <authorList>
            <consortium name="WormBaseParasite"/>
        </authorList>
    </citation>
    <scope>IDENTIFICATION</scope>
</reference>
<dbReference type="Gene3D" id="1.10.565.10">
    <property type="entry name" value="Retinoid X Receptor"/>
    <property type="match status" value="1"/>
</dbReference>
<evidence type="ECO:0000256" key="1">
    <source>
        <dbReference type="ARBA" id="ARBA00005993"/>
    </source>
</evidence>
<evidence type="ECO:0000313" key="6">
    <source>
        <dbReference type="Proteomes" id="UP000887540"/>
    </source>
</evidence>
<organism evidence="6 7">
    <name type="scientific">Acrobeloides nanus</name>
    <dbReference type="NCBI Taxonomy" id="290746"/>
    <lineage>
        <taxon>Eukaryota</taxon>
        <taxon>Metazoa</taxon>
        <taxon>Ecdysozoa</taxon>
        <taxon>Nematoda</taxon>
        <taxon>Chromadorea</taxon>
        <taxon>Rhabditida</taxon>
        <taxon>Tylenchina</taxon>
        <taxon>Cephalobomorpha</taxon>
        <taxon>Cephaloboidea</taxon>
        <taxon>Cephalobidae</taxon>
        <taxon>Acrobeloides</taxon>
    </lineage>
</organism>
<dbReference type="InterPro" id="IPR000536">
    <property type="entry name" value="Nucl_hrmn_rcpt_lig-bd"/>
</dbReference>
<sequence length="332" mass="38870">MGMNPAAINFPDDIDTGKVIQAIQARKRVLLQEDNSSPIEYKVKPVFIETCNREIDFLLYLEFKTKRLRESSFNPTKSFVSIEDLIIKPCELRNADKYDKPSEWPLNINFILDKIKHSPPPDSPYFEEFKPSRRHWLVTDFVLAIEVAKALPVYEQIETKDRLLLLEFVGIINAILLQTYYSYEQNSDTIKVPDGFMPIKFGPKDRPKNKLAIEIFCRSVETLRRVGINRTEYVLLQAIIYCYFAIDGLSDQARSILQKEQEKYTLTLLRYMQNQYGISAGLKKFSEVIPLVETFTYFVTRHKQFHIFMQLEAKKRHACKEMPHALDRILLK</sequence>
<dbReference type="Pfam" id="PF00104">
    <property type="entry name" value="Hormone_recep"/>
    <property type="match status" value="1"/>
</dbReference>
<dbReference type="InterPro" id="IPR035500">
    <property type="entry name" value="NHR-like_dom_sf"/>
</dbReference>
<dbReference type="SMART" id="SM00430">
    <property type="entry name" value="HOLI"/>
    <property type="match status" value="1"/>
</dbReference>
<dbReference type="Proteomes" id="UP000887540">
    <property type="component" value="Unplaced"/>
</dbReference>
<evidence type="ECO:0000256" key="4">
    <source>
        <dbReference type="ARBA" id="ARBA00023170"/>
    </source>
</evidence>
<dbReference type="PANTHER" id="PTHR45886">
    <property type="entry name" value="NUCLEAR HORMONE RECEPTOR FAMILY-RELATED-RELATED"/>
    <property type="match status" value="1"/>
</dbReference>
<comment type="similarity">
    <text evidence="1">Belongs to the nuclear hormone receptor family.</text>
</comment>
<dbReference type="SUPFAM" id="SSF48508">
    <property type="entry name" value="Nuclear receptor ligand-binding domain"/>
    <property type="match status" value="1"/>
</dbReference>
<feature type="domain" description="NR LBD" evidence="5">
    <location>
        <begin position="107"/>
        <end position="328"/>
    </location>
</feature>
<proteinExistence type="inferred from homology"/>
<accession>A0A914DPV8</accession>
<dbReference type="WBParaSite" id="ACRNAN_scaffold3530.g32157.t1">
    <property type="protein sequence ID" value="ACRNAN_scaffold3530.g32157.t1"/>
    <property type="gene ID" value="ACRNAN_scaffold3530.g32157"/>
</dbReference>
<evidence type="ECO:0000256" key="2">
    <source>
        <dbReference type="ARBA" id="ARBA00023015"/>
    </source>
</evidence>
<evidence type="ECO:0000313" key="7">
    <source>
        <dbReference type="WBParaSite" id="ACRNAN_scaffold3530.g32157.t1"/>
    </source>
</evidence>
<dbReference type="PANTHER" id="PTHR45886:SF14">
    <property type="entry name" value="NUCLEAR HORMONE RECEPTOR FAMILY-RELATED"/>
    <property type="match status" value="1"/>
</dbReference>
<keyword evidence="4" id="KW-0675">Receptor</keyword>
<keyword evidence="6" id="KW-1185">Reference proteome</keyword>
<keyword evidence="2" id="KW-0805">Transcription regulation</keyword>
<dbReference type="AlphaFoldDB" id="A0A914DPV8"/>
<dbReference type="PROSITE" id="PS51843">
    <property type="entry name" value="NR_LBD"/>
    <property type="match status" value="1"/>
</dbReference>
<evidence type="ECO:0000259" key="5">
    <source>
        <dbReference type="PROSITE" id="PS51843"/>
    </source>
</evidence>
<protein>
    <submittedName>
        <fullName evidence="7">NR LBD domain-containing protein</fullName>
    </submittedName>
</protein>
<evidence type="ECO:0000256" key="3">
    <source>
        <dbReference type="ARBA" id="ARBA00023163"/>
    </source>
</evidence>